<name>A0A944MAN8_9GAMM</name>
<reference evidence="1 2" key="1">
    <citation type="submission" date="2021-05" db="EMBL/GenBank/DDBJ databases">
        <title>Genetic and Functional Diversity in Clade A Lucinid endosymbionts from the Bahamas.</title>
        <authorList>
            <person name="Giani N.M."/>
            <person name="Engel A.S."/>
            <person name="Campbell B.J."/>
        </authorList>
    </citation>
    <scope>NUCLEOTIDE SEQUENCE [LARGE SCALE GENOMIC DNA]</scope>
    <source>
        <strain evidence="1">LUC16012Gg_MoonRockCtena</strain>
    </source>
</reference>
<comment type="caution">
    <text evidence="1">The sequence shown here is derived from an EMBL/GenBank/DDBJ whole genome shotgun (WGS) entry which is preliminary data.</text>
</comment>
<gene>
    <name evidence="1" type="ORF">KME65_13190</name>
</gene>
<proteinExistence type="predicted"/>
<evidence type="ECO:0008006" key="3">
    <source>
        <dbReference type="Google" id="ProtNLM"/>
    </source>
</evidence>
<organism evidence="1 2">
    <name type="scientific">Candidatus Thiodiazotropha taylori</name>
    <dbReference type="NCBI Taxonomy" id="2792791"/>
    <lineage>
        <taxon>Bacteria</taxon>
        <taxon>Pseudomonadati</taxon>
        <taxon>Pseudomonadota</taxon>
        <taxon>Gammaproteobacteria</taxon>
        <taxon>Chromatiales</taxon>
        <taxon>Sedimenticolaceae</taxon>
        <taxon>Candidatus Thiodiazotropha</taxon>
    </lineage>
</organism>
<dbReference type="EMBL" id="JAHHGM010000011">
    <property type="protein sequence ID" value="MBT2989902.1"/>
    <property type="molecule type" value="Genomic_DNA"/>
</dbReference>
<sequence>MKKRVAANLLLIPFIGLLGLLLWWSQPDALPPLTRLDPQQISRIRINDLQGREIALARSQDRWLSGSQAADQSRVRQLLKICRTPSLRRFPAPDDLQPYGLAPAPLVMRLDDSILKFGDNDPLNGWRYVHYLGEVHLIADGFYHHLVAPPEAWLAETAGRP</sequence>
<dbReference type="Proteomes" id="UP000770889">
    <property type="component" value="Unassembled WGS sequence"/>
</dbReference>
<evidence type="ECO:0000313" key="1">
    <source>
        <dbReference type="EMBL" id="MBT2989902.1"/>
    </source>
</evidence>
<protein>
    <recommendedName>
        <fullName evidence="3">DUF4340 domain-containing protein</fullName>
    </recommendedName>
</protein>
<accession>A0A944MAN8</accession>
<evidence type="ECO:0000313" key="2">
    <source>
        <dbReference type="Proteomes" id="UP000770889"/>
    </source>
</evidence>
<dbReference type="AlphaFoldDB" id="A0A944MAN8"/>